<dbReference type="Gene3D" id="3.40.50.720">
    <property type="entry name" value="NAD(P)-binding Rossmann-like Domain"/>
    <property type="match status" value="1"/>
</dbReference>
<evidence type="ECO:0000313" key="3">
    <source>
        <dbReference type="EMBL" id="MFC0512959.1"/>
    </source>
</evidence>
<evidence type="ECO:0000259" key="2">
    <source>
        <dbReference type="SMART" id="SM00829"/>
    </source>
</evidence>
<dbReference type="SUPFAM" id="SSF50129">
    <property type="entry name" value="GroES-like"/>
    <property type="match status" value="1"/>
</dbReference>
<dbReference type="PANTHER" id="PTHR44154:SF1">
    <property type="entry name" value="QUINONE OXIDOREDUCTASE"/>
    <property type="match status" value="1"/>
</dbReference>
<gene>
    <name evidence="3" type="ORF">ACFFGT_02070</name>
</gene>
<dbReference type="Gene3D" id="3.90.180.10">
    <property type="entry name" value="Medium-chain alcohol dehydrogenases, catalytic domain"/>
    <property type="match status" value="1"/>
</dbReference>
<dbReference type="InterPro" id="IPR036291">
    <property type="entry name" value="NAD(P)-bd_dom_sf"/>
</dbReference>
<dbReference type="Pfam" id="PF13602">
    <property type="entry name" value="ADH_zinc_N_2"/>
    <property type="match status" value="1"/>
</dbReference>
<organism evidence="3 4">
    <name type="scientific">Mucilaginibacter angelicae</name>
    <dbReference type="NCBI Taxonomy" id="869718"/>
    <lineage>
        <taxon>Bacteria</taxon>
        <taxon>Pseudomonadati</taxon>
        <taxon>Bacteroidota</taxon>
        <taxon>Sphingobacteriia</taxon>
        <taxon>Sphingobacteriales</taxon>
        <taxon>Sphingobacteriaceae</taxon>
        <taxon>Mucilaginibacter</taxon>
    </lineage>
</organism>
<comment type="caution">
    <text evidence="3">The sequence shown here is derived from an EMBL/GenBank/DDBJ whole genome shotgun (WGS) entry which is preliminary data.</text>
</comment>
<accession>A0ABV6KZQ4</accession>
<evidence type="ECO:0000256" key="1">
    <source>
        <dbReference type="ARBA" id="ARBA00022857"/>
    </source>
</evidence>
<keyword evidence="4" id="KW-1185">Reference proteome</keyword>
<dbReference type="Pfam" id="PF08240">
    <property type="entry name" value="ADH_N"/>
    <property type="match status" value="1"/>
</dbReference>
<protein>
    <submittedName>
        <fullName evidence="3">Zinc-dependent alcohol dehydrogenase family protein</fullName>
    </submittedName>
</protein>
<name>A0ABV6KZQ4_9SPHI</name>
<dbReference type="CDD" id="cd08268">
    <property type="entry name" value="MDR2"/>
    <property type="match status" value="1"/>
</dbReference>
<dbReference type="InterPro" id="IPR013154">
    <property type="entry name" value="ADH-like_N"/>
</dbReference>
<dbReference type="SUPFAM" id="SSF51735">
    <property type="entry name" value="NAD(P)-binding Rossmann-fold domains"/>
    <property type="match status" value="1"/>
</dbReference>
<dbReference type="PANTHER" id="PTHR44154">
    <property type="entry name" value="QUINONE OXIDOREDUCTASE"/>
    <property type="match status" value="1"/>
</dbReference>
<keyword evidence="1" id="KW-0521">NADP</keyword>
<reference evidence="3 4" key="1">
    <citation type="submission" date="2024-09" db="EMBL/GenBank/DDBJ databases">
        <authorList>
            <person name="Sun Q."/>
            <person name="Mori K."/>
        </authorList>
    </citation>
    <scope>NUCLEOTIDE SEQUENCE [LARGE SCALE GENOMIC DNA]</scope>
    <source>
        <strain evidence="3 4">NCAIM B.02415</strain>
    </source>
</reference>
<feature type="domain" description="Enoyl reductase (ER)" evidence="2">
    <location>
        <begin position="17"/>
        <end position="333"/>
    </location>
</feature>
<dbReference type="InterPro" id="IPR051603">
    <property type="entry name" value="Zinc-ADH_QOR/CCCR"/>
</dbReference>
<dbReference type="InterPro" id="IPR011032">
    <property type="entry name" value="GroES-like_sf"/>
</dbReference>
<dbReference type="EMBL" id="JBHLTS010000004">
    <property type="protein sequence ID" value="MFC0512959.1"/>
    <property type="molecule type" value="Genomic_DNA"/>
</dbReference>
<dbReference type="SMART" id="SM00829">
    <property type="entry name" value="PKS_ER"/>
    <property type="match status" value="1"/>
</dbReference>
<dbReference type="Proteomes" id="UP001589828">
    <property type="component" value="Unassembled WGS sequence"/>
</dbReference>
<proteinExistence type="predicted"/>
<evidence type="ECO:0000313" key="4">
    <source>
        <dbReference type="Proteomes" id="UP001589828"/>
    </source>
</evidence>
<dbReference type="RefSeq" id="WP_377020834.1">
    <property type="nucleotide sequence ID" value="NZ_JBHLTS010000004.1"/>
</dbReference>
<dbReference type="InterPro" id="IPR020843">
    <property type="entry name" value="ER"/>
</dbReference>
<sequence>MSTQTKQVKGIRFHQVGGPEVLKLEQVSIPAPGPQEVRLEVKAIGLNRVDSMFRSGNYSYQPIFPSMLGYEAAGIIEAVGEEVKDLVPGEVVSVLPAFSNQQYGTYGELILLPAYAIQKHPSNLSFEQAAALWTTYIAAYGMLVDSADLQPGQVVLFNAASSNMGLAIVQMVNLLGGVSIALTSSASKKQAILDAGAQHVIVTGEQDIAKEVLTITGGKGADLILDAVGGKHFDHLVASAAERAQIIVYGALSFEPAVWPAILVLFKMLSIRGYNMGDLLMDYAKQQAAIAFVKAGVESGKLQPVVGPKFQLSDVADAHRSLEANQHTGKIVLTV</sequence>